<dbReference type="PATRIC" id="fig|391623.17.peg.476"/>
<name>F0LJI7_THEBM</name>
<dbReference type="GeneID" id="10040794"/>
<dbReference type="EMBL" id="CP002372">
    <property type="protein sequence ID" value="ADT83453.1"/>
    <property type="molecule type" value="Genomic_DNA"/>
</dbReference>
<dbReference type="RefSeq" id="WP_013466751.1">
    <property type="nucleotide sequence ID" value="NC_014804.1"/>
</dbReference>
<sequence length="224" mass="25693">MKWLRLRIHFPSFYSYRIPDYSSQYALALPLIAPSTIKLALVATAIRISGKVSEGKRIFEYVKDAKVGIKLPKIIVVNSVFIKRLKKRKDQPGFQSSFGVREYVHFSGDLEIYLGFSKIGIPKELIIYAQSIRYLGTSDSLVYVKSVEWVDKEPADAIFPSELSKLPEGAIIYPVKDFAKKVTFEQINPYSSKKAGRPYEIKYYPILLSKRPREGKNWKLFVLS</sequence>
<keyword evidence="3" id="KW-1185">Reference proteome</keyword>
<organism evidence="2 3">
    <name type="scientific">Thermococcus barophilus (strain DSM 11836 / MP)</name>
    <dbReference type="NCBI Taxonomy" id="391623"/>
    <lineage>
        <taxon>Archaea</taxon>
        <taxon>Methanobacteriati</taxon>
        <taxon>Methanobacteriota</taxon>
        <taxon>Thermococci</taxon>
        <taxon>Thermococcales</taxon>
        <taxon>Thermococcaceae</taxon>
        <taxon>Thermococcus</taxon>
    </lineage>
</organism>
<keyword evidence="1" id="KW-0051">Antiviral defense</keyword>
<reference evidence="2 3" key="1">
    <citation type="journal article" date="2011" name="J. Bacteriol.">
        <title>Complete genome sequence of the hyperthermophilic, piezophilic, heterotrophic, and carboxydotrophic archaeon Thermococcus barophilus MP.</title>
        <authorList>
            <person name="Vannier P."/>
            <person name="Marteinsson V.T."/>
            <person name="Fridjonsson O.H."/>
            <person name="Oger P."/>
            <person name="Jebbar M."/>
        </authorList>
    </citation>
    <scope>NUCLEOTIDE SEQUENCE [LARGE SCALE GENOMIC DNA]</scope>
    <source>
        <strain evidence="3">DSM 11836 / MP</strain>
    </source>
</reference>
<dbReference type="OrthoDB" id="92330at2157"/>
<dbReference type="GO" id="GO:0051607">
    <property type="term" value="P:defense response to virus"/>
    <property type="evidence" value="ECO:0007669"/>
    <property type="project" value="UniProtKB-KW"/>
</dbReference>
<dbReference type="AlphaFoldDB" id="F0LJI7"/>
<dbReference type="InterPro" id="IPR010153">
    <property type="entry name" value="CRISPR-assoc_prot_Cas5a-typ"/>
</dbReference>
<evidence type="ECO:0000313" key="2">
    <source>
        <dbReference type="EMBL" id="ADT83453.1"/>
    </source>
</evidence>
<gene>
    <name evidence="2" type="ordered locus">TERMP_00476</name>
</gene>
<protein>
    <recommendedName>
        <fullName evidence="4">CRISPR-associated protein Cas5</fullName>
    </recommendedName>
</protein>
<evidence type="ECO:0000313" key="3">
    <source>
        <dbReference type="Proteomes" id="UP000007478"/>
    </source>
</evidence>
<dbReference type="HOGENOM" id="CLU_1232816_0_0_2"/>
<dbReference type="eggNOG" id="arCOG02672">
    <property type="taxonomic scope" value="Archaea"/>
</dbReference>
<dbReference type="NCBIfam" id="TIGR02593">
    <property type="entry name" value="CRISPR_cas5"/>
    <property type="match status" value="1"/>
</dbReference>
<proteinExistence type="predicted"/>
<accession>F0LJI7</accession>
<evidence type="ECO:0000256" key="1">
    <source>
        <dbReference type="ARBA" id="ARBA00023118"/>
    </source>
</evidence>
<dbReference type="NCBIfam" id="TIGR01874">
    <property type="entry name" value="cas_cas5a"/>
    <property type="match status" value="1"/>
</dbReference>
<dbReference type="Proteomes" id="UP000007478">
    <property type="component" value="Chromosome"/>
</dbReference>
<dbReference type="KEGG" id="tba:TERMP_00476"/>
<dbReference type="InterPro" id="IPR013422">
    <property type="entry name" value="CRISPR-assoc_prot_Cas5_N"/>
</dbReference>
<evidence type="ECO:0008006" key="4">
    <source>
        <dbReference type="Google" id="ProtNLM"/>
    </source>
</evidence>